<name>A0A1N7NIE2_9GAMM</name>
<gene>
    <name evidence="1" type="ORF">SAMN05421760_109157</name>
</gene>
<keyword evidence="2" id="KW-1185">Reference proteome</keyword>
<reference evidence="2" key="1">
    <citation type="submission" date="2017-01" db="EMBL/GenBank/DDBJ databases">
        <authorList>
            <person name="Varghese N."/>
            <person name="Submissions S."/>
        </authorList>
    </citation>
    <scope>NUCLEOTIDE SEQUENCE [LARGE SCALE GENOMIC DNA]</scope>
    <source>
        <strain evidence="2">DSM 22306</strain>
    </source>
</reference>
<organism evidence="1 2">
    <name type="scientific">Neptunomonas antarctica</name>
    <dbReference type="NCBI Taxonomy" id="619304"/>
    <lineage>
        <taxon>Bacteria</taxon>
        <taxon>Pseudomonadati</taxon>
        <taxon>Pseudomonadota</taxon>
        <taxon>Gammaproteobacteria</taxon>
        <taxon>Oceanospirillales</taxon>
        <taxon>Oceanospirillaceae</taxon>
        <taxon>Neptunomonas</taxon>
    </lineage>
</organism>
<sequence length="41" mass="4496">MKTSRYSGSQIMAILKQAEASRSNLCLLLAQRLAFPEPGSK</sequence>
<dbReference type="Proteomes" id="UP000185999">
    <property type="component" value="Unassembled WGS sequence"/>
</dbReference>
<dbReference type="AlphaFoldDB" id="A0A1N7NIE2"/>
<accession>A0A1N7NIE2</accession>
<evidence type="ECO:0000313" key="1">
    <source>
        <dbReference type="EMBL" id="SIS98018.1"/>
    </source>
</evidence>
<evidence type="ECO:0000313" key="2">
    <source>
        <dbReference type="Proteomes" id="UP000185999"/>
    </source>
</evidence>
<protein>
    <submittedName>
        <fullName evidence="1">Uncharacterized protein</fullName>
    </submittedName>
</protein>
<dbReference type="EMBL" id="FTOE01000009">
    <property type="protein sequence ID" value="SIS98018.1"/>
    <property type="molecule type" value="Genomic_DNA"/>
</dbReference>
<proteinExistence type="predicted"/>